<dbReference type="Proteomes" id="UP000752814">
    <property type="component" value="Unassembled WGS sequence"/>
</dbReference>
<evidence type="ECO:0000313" key="6">
    <source>
        <dbReference type="EMBL" id="TQS84281.1"/>
    </source>
</evidence>
<evidence type="ECO:0000256" key="4">
    <source>
        <dbReference type="ARBA" id="ARBA00023014"/>
    </source>
</evidence>
<dbReference type="EMBL" id="LVVT01000002">
    <property type="protein sequence ID" value="TQS84281.1"/>
    <property type="molecule type" value="Genomic_DNA"/>
</dbReference>
<reference evidence="6" key="1">
    <citation type="submission" date="2016-03" db="EMBL/GenBank/DDBJ databases">
        <authorList>
            <person name="Borrel G."/>
            <person name="Mccann A."/>
            <person name="O'Toole P.W."/>
        </authorList>
    </citation>
    <scope>NUCLEOTIDE SEQUENCE</scope>
    <source>
        <strain evidence="6">183</strain>
    </source>
</reference>
<proteinExistence type="predicted"/>
<evidence type="ECO:0000256" key="2">
    <source>
        <dbReference type="ARBA" id="ARBA00023002"/>
    </source>
</evidence>
<dbReference type="GO" id="GO:0046872">
    <property type="term" value="F:metal ion binding"/>
    <property type="evidence" value="ECO:0007669"/>
    <property type="project" value="UniProtKB-KW"/>
</dbReference>
<dbReference type="GO" id="GO:0051536">
    <property type="term" value="F:iron-sulfur cluster binding"/>
    <property type="evidence" value="ECO:0007669"/>
    <property type="project" value="UniProtKB-KW"/>
</dbReference>
<protein>
    <recommendedName>
        <fullName evidence="5">F420-non-reducing hydrogenase iron-sulfur subunit D domain-containing protein</fullName>
    </recommendedName>
</protein>
<evidence type="ECO:0000256" key="1">
    <source>
        <dbReference type="ARBA" id="ARBA00022723"/>
    </source>
</evidence>
<evidence type="ECO:0000256" key="3">
    <source>
        <dbReference type="ARBA" id="ARBA00023004"/>
    </source>
</evidence>
<keyword evidence="2" id="KW-0560">Oxidoreductase</keyword>
<organism evidence="6 7">
    <name type="scientific">Candidatus Methanomassiliicoccus intestinalis</name>
    <dbReference type="NCBI Taxonomy" id="1406512"/>
    <lineage>
        <taxon>Archaea</taxon>
        <taxon>Methanobacteriati</taxon>
        <taxon>Thermoplasmatota</taxon>
        <taxon>Thermoplasmata</taxon>
        <taxon>Methanomassiliicoccales</taxon>
        <taxon>Methanomassiliicoccaceae</taxon>
        <taxon>Methanomassiliicoccus</taxon>
    </lineage>
</organism>
<name>A0A8J8TEY0_9ARCH</name>
<evidence type="ECO:0000313" key="7">
    <source>
        <dbReference type="Proteomes" id="UP000752814"/>
    </source>
</evidence>
<keyword evidence="4" id="KW-0411">Iron-sulfur</keyword>
<dbReference type="RefSeq" id="WP_020447978.1">
    <property type="nucleotide sequence ID" value="NZ_CAYAYA010000019.1"/>
</dbReference>
<accession>A0A8J8TEY0</accession>
<dbReference type="GO" id="GO:0016491">
    <property type="term" value="F:oxidoreductase activity"/>
    <property type="evidence" value="ECO:0007669"/>
    <property type="project" value="UniProtKB-KW"/>
</dbReference>
<keyword evidence="1" id="KW-0479">Metal-binding</keyword>
<dbReference type="Pfam" id="PF02662">
    <property type="entry name" value="FlpD"/>
    <property type="match status" value="1"/>
</dbReference>
<dbReference type="InterPro" id="IPR003813">
    <property type="entry name" value="MvhD/FlpD"/>
</dbReference>
<keyword evidence="3" id="KW-0408">Iron</keyword>
<gene>
    <name evidence="6" type="ORF">A3207_05420</name>
</gene>
<comment type="caution">
    <text evidence="6">The sequence shown here is derived from an EMBL/GenBank/DDBJ whole genome shotgun (WGS) entry which is preliminary data.</text>
</comment>
<dbReference type="AlphaFoldDB" id="A0A8J8TEY0"/>
<dbReference type="OMA" id="XGYGAAD"/>
<sequence>MNDCRILIICCEKMKETVESADLPDSAVLALPCLGRIDEAVILRAFRKGADAVIIAGCVEGNCKYNSGNYQARRCVNEVRDILTEIGISGERLEILNLAPNQAVDLVNLFENMKEVVMRLGHPDILGAER</sequence>
<feature type="domain" description="F420-non-reducing hydrogenase iron-sulfur subunit D" evidence="5">
    <location>
        <begin position="23"/>
        <end position="121"/>
    </location>
</feature>
<evidence type="ECO:0000259" key="5">
    <source>
        <dbReference type="Pfam" id="PF02662"/>
    </source>
</evidence>